<dbReference type="Proteomes" id="UP000545493">
    <property type="component" value="Unassembled WGS sequence"/>
</dbReference>
<dbReference type="InterPro" id="IPR000215">
    <property type="entry name" value="Serpin_fam"/>
</dbReference>
<dbReference type="PROSITE" id="PS00284">
    <property type="entry name" value="SERPIN"/>
    <property type="match status" value="1"/>
</dbReference>
<dbReference type="InterPro" id="IPR042185">
    <property type="entry name" value="Serpin_sf_2"/>
</dbReference>
<dbReference type="GO" id="GO:0004867">
    <property type="term" value="F:serine-type endopeptidase inhibitor activity"/>
    <property type="evidence" value="ECO:0007669"/>
    <property type="project" value="InterPro"/>
</dbReference>
<evidence type="ECO:0000313" key="4">
    <source>
        <dbReference type="Proteomes" id="UP000545493"/>
    </source>
</evidence>
<dbReference type="PANTHER" id="PTHR11461">
    <property type="entry name" value="SERINE PROTEASE INHIBITOR, SERPIN"/>
    <property type="match status" value="1"/>
</dbReference>
<protein>
    <submittedName>
        <fullName evidence="3">Serpin B</fullName>
    </submittedName>
</protein>
<comment type="similarity">
    <text evidence="1">Belongs to the serpin family.</text>
</comment>
<accession>A0A7X5US33</accession>
<evidence type="ECO:0000256" key="1">
    <source>
        <dbReference type="RuleBase" id="RU000411"/>
    </source>
</evidence>
<proteinExistence type="inferred from homology"/>
<dbReference type="RefSeq" id="WP_167172629.1">
    <property type="nucleotide sequence ID" value="NZ_JAAOYM010000001.1"/>
</dbReference>
<organism evidence="3 4">
    <name type="scientific">Saccharomonospora amisosensis</name>
    <dbReference type="NCBI Taxonomy" id="1128677"/>
    <lineage>
        <taxon>Bacteria</taxon>
        <taxon>Bacillati</taxon>
        <taxon>Actinomycetota</taxon>
        <taxon>Actinomycetes</taxon>
        <taxon>Pseudonocardiales</taxon>
        <taxon>Pseudonocardiaceae</taxon>
        <taxon>Saccharomonospora</taxon>
    </lineage>
</organism>
<dbReference type="InterPro" id="IPR042178">
    <property type="entry name" value="Serpin_sf_1"/>
</dbReference>
<reference evidence="3 4" key="1">
    <citation type="submission" date="2020-03" db="EMBL/GenBank/DDBJ databases">
        <title>Sequencing the genomes of 1000 actinobacteria strains.</title>
        <authorList>
            <person name="Klenk H.-P."/>
        </authorList>
    </citation>
    <scope>NUCLEOTIDE SEQUENCE [LARGE SCALE GENOMIC DNA]</scope>
    <source>
        <strain evidence="3 4">DSM 45685</strain>
    </source>
</reference>
<dbReference type="CDD" id="cd19590">
    <property type="entry name" value="serpin_thermopin-like"/>
    <property type="match status" value="1"/>
</dbReference>
<gene>
    <name evidence="3" type="ORF">FHU38_003439</name>
</gene>
<dbReference type="PANTHER" id="PTHR11461:SF211">
    <property type="entry name" value="GH10112P-RELATED"/>
    <property type="match status" value="1"/>
</dbReference>
<dbReference type="SUPFAM" id="SSF56574">
    <property type="entry name" value="Serpins"/>
    <property type="match status" value="1"/>
</dbReference>
<sequence>MPASSPETTHLRFALAVHDKIAGDGADSCFSPYSAASALALVTRAARGITAEEAATVVAGTVDGVADQAELLRKAAVLTAHTGGEQPELAVSNTLWVWQRLALNPGFTEELADWPSGRVATAPFVDDPEGARRTINADVARATHDLIPELLPSGSIGADTVASLVNALYLRVAWTFPFAATNTADGDFHAPARTRRVPMMRQVERLGYAAGHGWRLVALPALGGVEAIVLLPERPLAEQESTLDAETLAGLLSAKRETMVNLALPRLSLDVRSALKPALRALGVHTMFQPAADFGALSDDPRLLVSDVSHQAVLRVDESGLEGAAATAVTMRLVSMPVGEPVTVVVDRPFLLLVRHAGTGACYFLSRVVEP</sequence>
<name>A0A7X5US33_9PSEU</name>
<dbReference type="EMBL" id="JAAOYM010000001">
    <property type="protein sequence ID" value="NIJ13095.1"/>
    <property type="molecule type" value="Genomic_DNA"/>
</dbReference>
<evidence type="ECO:0000313" key="3">
    <source>
        <dbReference type="EMBL" id="NIJ13095.1"/>
    </source>
</evidence>
<dbReference type="SMART" id="SM00093">
    <property type="entry name" value="SERPIN"/>
    <property type="match status" value="1"/>
</dbReference>
<keyword evidence="4" id="KW-1185">Reference proteome</keyword>
<dbReference type="Gene3D" id="2.30.39.10">
    <property type="entry name" value="Alpha-1-antitrypsin, domain 1"/>
    <property type="match status" value="1"/>
</dbReference>
<dbReference type="Pfam" id="PF00079">
    <property type="entry name" value="Serpin"/>
    <property type="match status" value="1"/>
</dbReference>
<evidence type="ECO:0000259" key="2">
    <source>
        <dbReference type="SMART" id="SM00093"/>
    </source>
</evidence>
<dbReference type="Gene3D" id="3.30.497.10">
    <property type="entry name" value="Antithrombin, subunit I, domain 2"/>
    <property type="match status" value="1"/>
</dbReference>
<feature type="domain" description="Serpin" evidence="2">
    <location>
        <begin position="9"/>
        <end position="371"/>
    </location>
</feature>
<comment type="caution">
    <text evidence="3">The sequence shown here is derived from an EMBL/GenBank/DDBJ whole genome shotgun (WGS) entry which is preliminary data.</text>
</comment>
<dbReference type="InterPro" id="IPR023795">
    <property type="entry name" value="Serpin_CS"/>
</dbReference>
<dbReference type="InterPro" id="IPR023796">
    <property type="entry name" value="Serpin_dom"/>
</dbReference>
<dbReference type="InterPro" id="IPR036186">
    <property type="entry name" value="Serpin_sf"/>
</dbReference>
<dbReference type="GO" id="GO:0005615">
    <property type="term" value="C:extracellular space"/>
    <property type="evidence" value="ECO:0007669"/>
    <property type="project" value="InterPro"/>
</dbReference>
<dbReference type="AlphaFoldDB" id="A0A7X5US33"/>